<dbReference type="FunFam" id="3.90.79.10:FF:000022">
    <property type="entry name" value="Nudix hydrolase 17, mitochondrial"/>
    <property type="match status" value="1"/>
</dbReference>
<keyword evidence="6" id="KW-0460">Magnesium</keyword>
<dbReference type="PROSITE" id="PS51462">
    <property type="entry name" value="NUDIX"/>
    <property type="match status" value="1"/>
</dbReference>
<dbReference type="GO" id="GO:0016462">
    <property type="term" value="F:pyrophosphatase activity"/>
    <property type="evidence" value="ECO:0007669"/>
    <property type="project" value="InterPro"/>
</dbReference>
<dbReference type="InterPro" id="IPR015797">
    <property type="entry name" value="NUDIX_hydrolase-like_dom_sf"/>
</dbReference>
<dbReference type="GO" id="GO:0005634">
    <property type="term" value="C:nucleus"/>
    <property type="evidence" value="ECO:0007669"/>
    <property type="project" value="TreeGrafter"/>
</dbReference>
<evidence type="ECO:0000256" key="7">
    <source>
        <dbReference type="ARBA" id="ARBA00023211"/>
    </source>
</evidence>
<dbReference type="Proteomes" id="UP001141806">
    <property type="component" value="Unassembled WGS sequence"/>
</dbReference>
<accession>A0A9Q0KPZ7</accession>
<dbReference type="PANTHER" id="PTHR12629:SF42">
    <property type="entry name" value="OS02G0734300 PROTEIN"/>
    <property type="match status" value="1"/>
</dbReference>
<evidence type="ECO:0000256" key="6">
    <source>
        <dbReference type="ARBA" id="ARBA00022842"/>
    </source>
</evidence>
<evidence type="ECO:0000256" key="5">
    <source>
        <dbReference type="ARBA" id="ARBA00022801"/>
    </source>
</evidence>
<protein>
    <recommendedName>
        <fullName evidence="8">Nudix hydrolase domain-containing protein</fullName>
    </recommendedName>
</protein>
<reference evidence="9" key="1">
    <citation type="journal article" date="2023" name="Plant J.">
        <title>The genome of the king protea, Protea cynaroides.</title>
        <authorList>
            <person name="Chang J."/>
            <person name="Duong T.A."/>
            <person name="Schoeman C."/>
            <person name="Ma X."/>
            <person name="Roodt D."/>
            <person name="Barker N."/>
            <person name="Li Z."/>
            <person name="Van de Peer Y."/>
            <person name="Mizrachi E."/>
        </authorList>
    </citation>
    <scope>NUCLEOTIDE SEQUENCE</scope>
    <source>
        <tissue evidence="9">Young leaves</tissue>
    </source>
</reference>
<evidence type="ECO:0000259" key="8">
    <source>
        <dbReference type="PROSITE" id="PS51462"/>
    </source>
</evidence>
<dbReference type="InterPro" id="IPR000086">
    <property type="entry name" value="NUDIX_hydrolase_dom"/>
</dbReference>
<proteinExistence type="inferred from homology"/>
<comment type="similarity">
    <text evidence="3">Belongs to the Nudix hydrolase family.</text>
</comment>
<dbReference type="Pfam" id="PF00293">
    <property type="entry name" value="NUDIX"/>
    <property type="match status" value="1"/>
</dbReference>
<dbReference type="InterPro" id="IPR047198">
    <property type="entry name" value="DDP-like_NUDIX"/>
</dbReference>
<comment type="cofactor">
    <cofactor evidence="2">
        <name>Mg(2+)</name>
        <dbReference type="ChEBI" id="CHEBI:18420"/>
    </cofactor>
</comment>
<dbReference type="EMBL" id="JAMYWD010000004">
    <property type="protein sequence ID" value="KAJ4974561.1"/>
    <property type="molecule type" value="Genomic_DNA"/>
</dbReference>
<dbReference type="GO" id="GO:0046872">
    <property type="term" value="F:metal ion binding"/>
    <property type="evidence" value="ECO:0007669"/>
    <property type="project" value="UniProtKB-KW"/>
</dbReference>
<name>A0A9Q0KPZ7_9MAGN</name>
<evidence type="ECO:0000313" key="10">
    <source>
        <dbReference type="Proteomes" id="UP001141806"/>
    </source>
</evidence>
<dbReference type="InterPro" id="IPR020084">
    <property type="entry name" value="NUDIX_hydrolase_CS"/>
</dbReference>
<keyword evidence="5" id="KW-0378">Hydrolase</keyword>
<keyword evidence="7" id="KW-0464">Manganese</keyword>
<dbReference type="GO" id="GO:0005737">
    <property type="term" value="C:cytoplasm"/>
    <property type="evidence" value="ECO:0007669"/>
    <property type="project" value="TreeGrafter"/>
</dbReference>
<evidence type="ECO:0000256" key="2">
    <source>
        <dbReference type="ARBA" id="ARBA00001946"/>
    </source>
</evidence>
<dbReference type="PANTHER" id="PTHR12629">
    <property type="entry name" value="DIPHOSPHOINOSITOL POLYPHOSPHATE PHOSPHOHYDROLASE"/>
    <property type="match status" value="1"/>
</dbReference>
<organism evidence="9 10">
    <name type="scientific">Protea cynaroides</name>
    <dbReference type="NCBI Taxonomy" id="273540"/>
    <lineage>
        <taxon>Eukaryota</taxon>
        <taxon>Viridiplantae</taxon>
        <taxon>Streptophyta</taxon>
        <taxon>Embryophyta</taxon>
        <taxon>Tracheophyta</taxon>
        <taxon>Spermatophyta</taxon>
        <taxon>Magnoliopsida</taxon>
        <taxon>Proteales</taxon>
        <taxon>Proteaceae</taxon>
        <taxon>Protea</taxon>
    </lineage>
</organism>
<dbReference type="AlphaFoldDB" id="A0A9Q0KPZ7"/>
<sequence>MVSLVSRTGRNLQRYRDGRRIVVGCVPYRYKNGKHPSCDNNNTIDEEDELEILVITSQKGHGMLFPKGGWESDESIEEAALRETEEEAGVRGKVQSKLGEWGFRSKRYNTIYEGIMFPLLVKEQLDQWPEKNRRKREWMTVAEAREACQHWWMKEALDKLVRRLMQQPEEDMVRSPSTLSEESEEEIATCALF</sequence>
<evidence type="ECO:0000256" key="4">
    <source>
        <dbReference type="ARBA" id="ARBA00022723"/>
    </source>
</evidence>
<feature type="domain" description="Nudix hydrolase" evidence="8">
    <location>
        <begin position="18"/>
        <end position="161"/>
    </location>
</feature>
<comment type="cofactor">
    <cofactor evidence="1">
        <name>Mn(2+)</name>
        <dbReference type="ChEBI" id="CHEBI:29035"/>
    </cofactor>
</comment>
<dbReference type="PROSITE" id="PS00893">
    <property type="entry name" value="NUDIX_BOX"/>
    <property type="match status" value="1"/>
</dbReference>
<keyword evidence="4" id="KW-0479">Metal-binding</keyword>
<evidence type="ECO:0000313" key="9">
    <source>
        <dbReference type="EMBL" id="KAJ4974561.1"/>
    </source>
</evidence>
<gene>
    <name evidence="9" type="ORF">NE237_007735</name>
</gene>
<evidence type="ECO:0000256" key="1">
    <source>
        <dbReference type="ARBA" id="ARBA00001936"/>
    </source>
</evidence>
<evidence type="ECO:0000256" key="3">
    <source>
        <dbReference type="ARBA" id="ARBA00005582"/>
    </source>
</evidence>
<dbReference type="CDD" id="cd04666">
    <property type="entry name" value="NUDIX_DIPP2_like_Nudt4"/>
    <property type="match status" value="1"/>
</dbReference>
<dbReference type="Gene3D" id="3.90.79.10">
    <property type="entry name" value="Nucleoside Triphosphate Pyrophosphohydrolase"/>
    <property type="match status" value="1"/>
</dbReference>
<keyword evidence="10" id="KW-1185">Reference proteome</keyword>
<dbReference type="SUPFAM" id="SSF55811">
    <property type="entry name" value="Nudix"/>
    <property type="match status" value="1"/>
</dbReference>
<dbReference type="OrthoDB" id="2011998at2759"/>
<comment type="caution">
    <text evidence="9">The sequence shown here is derived from an EMBL/GenBank/DDBJ whole genome shotgun (WGS) entry which is preliminary data.</text>
</comment>